<dbReference type="PROSITE" id="PS51257">
    <property type="entry name" value="PROKAR_LIPOPROTEIN"/>
    <property type="match status" value="1"/>
</dbReference>
<evidence type="ECO:0000313" key="3">
    <source>
        <dbReference type="Proteomes" id="UP000216354"/>
    </source>
</evidence>
<proteinExistence type="predicted"/>
<evidence type="ECO:0008006" key="4">
    <source>
        <dbReference type="Google" id="ProtNLM"/>
    </source>
</evidence>
<feature type="chain" id="PRO_5045303885" description="Lipoprotein" evidence="1">
    <location>
        <begin position="35"/>
        <end position="148"/>
    </location>
</feature>
<protein>
    <recommendedName>
        <fullName evidence="4">Lipoprotein</fullName>
    </recommendedName>
</protein>
<sequence>MNRTCKAQSFWRHGTRVAAFAVAATLAGCAFSPAACNGFGPGKVASLAVPANTPTDKVFACLEQETIARTDGGYLVDKGVPVRDAANGIFETEQFNAQNVSGFRLRAQLRQPSTLALSLRGAGAYCADLGVDKEMTRLQQALTACLQR</sequence>
<accession>A0ABX4EXK7</accession>
<evidence type="ECO:0000256" key="1">
    <source>
        <dbReference type="SAM" id="SignalP"/>
    </source>
</evidence>
<evidence type="ECO:0000313" key="2">
    <source>
        <dbReference type="EMBL" id="OZI63831.1"/>
    </source>
</evidence>
<name>A0ABX4EXK7_9BORD</name>
<dbReference type="Proteomes" id="UP000216354">
    <property type="component" value="Unassembled WGS sequence"/>
</dbReference>
<comment type="caution">
    <text evidence="2">The sequence shown here is derived from an EMBL/GenBank/DDBJ whole genome shotgun (WGS) entry which is preliminary data.</text>
</comment>
<gene>
    <name evidence="2" type="ORF">CAL27_14615</name>
</gene>
<reference evidence="2 3" key="1">
    <citation type="submission" date="2017-05" db="EMBL/GenBank/DDBJ databases">
        <title>Complete and WGS of Bordetella genogroups.</title>
        <authorList>
            <person name="Spilker T."/>
            <person name="Lipuma J."/>
        </authorList>
    </citation>
    <scope>NUCLEOTIDE SEQUENCE [LARGE SCALE GENOMIC DNA]</scope>
    <source>
        <strain evidence="2 3">AU9795</strain>
    </source>
</reference>
<organism evidence="2 3">
    <name type="scientific">Bordetella genomosp. 1</name>
    <dbReference type="NCBI Taxonomy" id="1395607"/>
    <lineage>
        <taxon>Bacteria</taxon>
        <taxon>Pseudomonadati</taxon>
        <taxon>Pseudomonadota</taxon>
        <taxon>Betaproteobacteria</taxon>
        <taxon>Burkholderiales</taxon>
        <taxon>Alcaligenaceae</taxon>
        <taxon>Bordetella</taxon>
    </lineage>
</organism>
<dbReference type="RefSeq" id="WP_094831925.1">
    <property type="nucleotide sequence ID" value="NZ_NEVR01000003.1"/>
</dbReference>
<dbReference type="EMBL" id="NEVR01000003">
    <property type="protein sequence ID" value="OZI63831.1"/>
    <property type="molecule type" value="Genomic_DNA"/>
</dbReference>
<keyword evidence="3" id="KW-1185">Reference proteome</keyword>
<keyword evidence="1" id="KW-0732">Signal</keyword>
<feature type="signal peptide" evidence="1">
    <location>
        <begin position="1"/>
        <end position="34"/>
    </location>
</feature>